<dbReference type="SUPFAM" id="SSF53474">
    <property type="entry name" value="alpha/beta-Hydrolases"/>
    <property type="match status" value="1"/>
</dbReference>
<proteinExistence type="predicted"/>
<dbReference type="GO" id="GO:0006508">
    <property type="term" value="P:proteolysis"/>
    <property type="evidence" value="ECO:0007669"/>
    <property type="project" value="InterPro"/>
</dbReference>
<evidence type="ECO:0008006" key="3">
    <source>
        <dbReference type="Google" id="ProtNLM"/>
    </source>
</evidence>
<dbReference type="KEGG" id="ehx:EMIHUDRAFT_229689"/>
<dbReference type="PANTHER" id="PTHR43722:SF1">
    <property type="entry name" value="PROLINE IMINOPEPTIDASE"/>
    <property type="match status" value="1"/>
</dbReference>
<dbReference type="InterPro" id="IPR005944">
    <property type="entry name" value="Pro_iminopeptidase"/>
</dbReference>
<reference evidence="2" key="1">
    <citation type="journal article" date="2013" name="Nature">
        <title>Pan genome of the phytoplankton Emiliania underpins its global distribution.</title>
        <authorList>
            <person name="Read B.A."/>
            <person name="Kegel J."/>
            <person name="Klute M.J."/>
            <person name="Kuo A."/>
            <person name="Lefebvre S.C."/>
            <person name="Maumus F."/>
            <person name="Mayer C."/>
            <person name="Miller J."/>
            <person name="Monier A."/>
            <person name="Salamov A."/>
            <person name="Young J."/>
            <person name="Aguilar M."/>
            <person name="Claverie J.M."/>
            <person name="Frickenhaus S."/>
            <person name="Gonzalez K."/>
            <person name="Herman E.K."/>
            <person name="Lin Y.C."/>
            <person name="Napier J."/>
            <person name="Ogata H."/>
            <person name="Sarno A.F."/>
            <person name="Shmutz J."/>
            <person name="Schroeder D."/>
            <person name="de Vargas C."/>
            <person name="Verret F."/>
            <person name="von Dassow P."/>
            <person name="Valentin K."/>
            <person name="Van de Peer Y."/>
            <person name="Wheeler G."/>
            <person name="Dacks J.B."/>
            <person name="Delwiche C.F."/>
            <person name="Dyhrman S.T."/>
            <person name="Glockner G."/>
            <person name="John U."/>
            <person name="Richards T."/>
            <person name="Worden A.Z."/>
            <person name="Zhang X."/>
            <person name="Grigoriev I.V."/>
            <person name="Allen A.E."/>
            <person name="Bidle K."/>
            <person name="Borodovsky M."/>
            <person name="Bowler C."/>
            <person name="Brownlee C."/>
            <person name="Cock J.M."/>
            <person name="Elias M."/>
            <person name="Gladyshev V.N."/>
            <person name="Groth M."/>
            <person name="Guda C."/>
            <person name="Hadaegh A."/>
            <person name="Iglesias-Rodriguez M.D."/>
            <person name="Jenkins J."/>
            <person name="Jones B.M."/>
            <person name="Lawson T."/>
            <person name="Leese F."/>
            <person name="Lindquist E."/>
            <person name="Lobanov A."/>
            <person name="Lomsadze A."/>
            <person name="Malik S.B."/>
            <person name="Marsh M.E."/>
            <person name="Mackinder L."/>
            <person name="Mock T."/>
            <person name="Mueller-Roeber B."/>
            <person name="Pagarete A."/>
            <person name="Parker M."/>
            <person name="Probert I."/>
            <person name="Quesneville H."/>
            <person name="Raines C."/>
            <person name="Rensing S.A."/>
            <person name="Riano-Pachon D.M."/>
            <person name="Richier S."/>
            <person name="Rokitta S."/>
            <person name="Shiraiwa Y."/>
            <person name="Soanes D.M."/>
            <person name="van der Giezen M."/>
            <person name="Wahlund T.M."/>
            <person name="Williams B."/>
            <person name="Wilson W."/>
            <person name="Wolfe G."/>
            <person name="Wurch L.L."/>
        </authorList>
    </citation>
    <scope>NUCLEOTIDE SEQUENCE</scope>
</reference>
<evidence type="ECO:0000313" key="1">
    <source>
        <dbReference type="EnsemblProtists" id="EOD33530"/>
    </source>
</evidence>
<dbReference type="PANTHER" id="PTHR43722">
    <property type="entry name" value="PROLINE IMINOPEPTIDASE"/>
    <property type="match status" value="1"/>
</dbReference>
<dbReference type="EnsemblProtists" id="EOD33530">
    <property type="protein sequence ID" value="EOD33530"/>
    <property type="gene ID" value="EMIHUDRAFT_229689"/>
</dbReference>
<dbReference type="InterPro" id="IPR029058">
    <property type="entry name" value="AB_hydrolase_fold"/>
</dbReference>
<dbReference type="HOGENOM" id="CLU_1838939_0_0_1"/>
<protein>
    <recommendedName>
        <fullName evidence="3">Prolyl aminopeptidase</fullName>
    </recommendedName>
</protein>
<dbReference type="Gene3D" id="3.40.50.1820">
    <property type="entry name" value="alpha/beta hydrolase"/>
    <property type="match status" value="1"/>
</dbReference>
<accession>A0A0D3KCP5</accession>
<dbReference type="GeneID" id="17278801"/>
<reference evidence="1" key="2">
    <citation type="submission" date="2024-10" db="UniProtKB">
        <authorList>
            <consortium name="EnsemblProtists"/>
        </authorList>
    </citation>
    <scope>IDENTIFICATION</scope>
</reference>
<sequence length="140" mass="15172">MARAAAAWSKWEMSVLSRSSQLPPNRLRDLLDGDLCELPAAGAVSPACGGLPPEARLTSTFSERRAFFASDDELLDLGGNDIICPPSTAYELHEAWPEMELRVVPAGGHSHYDSGLMAELLRATDAIRDRRHSERAGGGR</sequence>
<dbReference type="GO" id="GO:0004177">
    <property type="term" value="F:aminopeptidase activity"/>
    <property type="evidence" value="ECO:0007669"/>
    <property type="project" value="UniProtKB-EC"/>
</dbReference>
<dbReference type="AlphaFoldDB" id="A0A0D3KCP5"/>
<organism evidence="1 2">
    <name type="scientific">Emiliania huxleyi (strain CCMP1516)</name>
    <dbReference type="NCBI Taxonomy" id="280463"/>
    <lineage>
        <taxon>Eukaryota</taxon>
        <taxon>Haptista</taxon>
        <taxon>Haptophyta</taxon>
        <taxon>Prymnesiophyceae</taxon>
        <taxon>Isochrysidales</taxon>
        <taxon>Noelaerhabdaceae</taxon>
        <taxon>Emiliania</taxon>
    </lineage>
</organism>
<dbReference type="STRING" id="2903.R1F3R9"/>
<dbReference type="PaxDb" id="2903-EOD33530"/>
<dbReference type="Proteomes" id="UP000013827">
    <property type="component" value="Unassembled WGS sequence"/>
</dbReference>
<dbReference type="GO" id="GO:0005737">
    <property type="term" value="C:cytoplasm"/>
    <property type="evidence" value="ECO:0007669"/>
    <property type="project" value="InterPro"/>
</dbReference>
<name>A0A0D3KCP5_EMIH1</name>
<keyword evidence="2" id="KW-1185">Reference proteome</keyword>
<evidence type="ECO:0000313" key="2">
    <source>
        <dbReference type="Proteomes" id="UP000013827"/>
    </source>
</evidence>
<dbReference type="RefSeq" id="XP_005785959.1">
    <property type="nucleotide sequence ID" value="XM_005785902.1"/>
</dbReference>